<evidence type="ECO:0000313" key="3">
    <source>
        <dbReference type="Proteomes" id="UP000005007"/>
    </source>
</evidence>
<dbReference type="PANTHER" id="PTHR37292">
    <property type="entry name" value="VNG6097C"/>
    <property type="match status" value="1"/>
</dbReference>
<dbReference type="InterPro" id="IPR004919">
    <property type="entry name" value="GmrSD_N"/>
</dbReference>
<proteinExistence type="predicted"/>
<sequence>MGVFLDNSIKNVVDELNVRYFLPDIQREYVWLNKADEKKIEQLFDSILRGYPIGSFLFWKLQKEDIAKSDEQDENKLNFQLYQFITNYDERKSHNEKIHIEQIIRDELCIVLDGQTALNLALIGLKGNA</sequence>
<accession>A0A0E0WCT4</accession>
<dbReference type="AlphaFoldDB" id="A0A0E0WCT4"/>
<dbReference type="HOGENOM" id="CLU_145978_0_0_7"/>
<reference evidence="2 3" key="1">
    <citation type="submission" date="2012-04" db="EMBL/GenBank/DDBJ databases">
        <authorList>
            <person name="Kersulyte D."/>
            <person name="Cabrera L."/>
            <person name="Pacheco R."/>
            <person name="Herrera P."/>
            <person name="Rodriguez C."/>
            <person name="Gilman R.H."/>
            <person name="Berg D.E."/>
        </authorList>
    </citation>
    <scope>NUCLEOTIDE SEQUENCE [LARGE SCALE GENOMIC DNA]</scope>
    <source>
        <strain evidence="2 3">Shi169</strain>
    </source>
</reference>
<dbReference type="KEGG" id="hhq:HPSH169_04775"/>
<dbReference type="Proteomes" id="UP000005007">
    <property type="component" value="Chromosome"/>
</dbReference>
<protein>
    <recommendedName>
        <fullName evidence="1">GmrSD restriction endonucleases N-terminal domain-containing protein</fullName>
    </recommendedName>
</protein>
<name>A0A0E0WCT4_HELPX</name>
<evidence type="ECO:0000313" key="2">
    <source>
        <dbReference type="EMBL" id="AFH99636.1"/>
    </source>
</evidence>
<dbReference type="PANTHER" id="PTHR37292:SF2">
    <property type="entry name" value="DUF262 DOMAIN-CONTAINING PROTEIN"/>
    <property type="match status" value="1"/>
</dbReference>
<evidence type="ECO:0000259" key="1">
    <source>
        <dbReference type="Pfam" id="PF03235"/>
    </source>
</evidence>
<dbReference type="Pfam" id="PF03235">
    <property type="entry name" value="GmrSD_N"/>
    <property type="match status" value="1"/>
</dbReference>
<gene>
    <name evidence="2" type="ORF">HPSH169_04775</name>
</gene>
<feature type="domain" description="GmrSD restriction endonucleases N-terminal" evidence="1">
    <location>
        <begin position="10"/>
        <end position="78"/>
    </location>
</feature>
<dbReference type="PATRIC" id="fig|1163741.3.peg.960"/>
<organism evidence="2 3">
    <name type="scientific">Helicobacter pylori Shi169</name>
    <dbReference type="NCBI Taxonomy" id="1163741"/>
    <lineage>
        <taxon>Bacteria</taxon>
        <taxon>Pseudomonadati</taxon>
        <taxon>Campylobacterota</taxon>
        <taxon>Epsilonproteobacteria</taxon>
        <taxon>Campylobacterales</taxon>
        <taxon>Helicobacteraceae</taxon>
        <taxon>Helicobacter</taxon>
    </lineage>
</organism>
<dbReference type="EMBL" id="CP003473">
    <property type="protein sequence ID" value="AFH99636.1"/>
    <property type="molecule type" value="Genomic_DNA"/>
</dbReference>